<evidence type="ECO:0000256" key="1">
    <source>
        <dbReference type="ARBA" id="ARBA00004651"/>
    </source>
</evidence>
<dbReference type="GO" id="GO:0005886">
    <property type="term" value="C:plasma membrane"/>
    <property type="evidence" value="ECO:0007669"/>
    <property type="project" value="UniProtKB-SubCell"/>
</dbReference>
<evidence type="ECO:0000256" key="3">
    <source>
        <dbReference type="ARBA" id="ARBA00022475"/>
    </source>
</evidence>
<protein>
    <submittedName>
        <fullName evidence="7">Type IV secretion system protein VirD4</fullName>
    </submittedName>
</protein>
<organism evidence="7 8">
    <name type="scientific">Methylobacterium phyllostachyos</name>
    <dbReference type="NCBI Taxonomy" id="582672"/>
    <lineage>
        <taxon>Bacteria</taxon>
        <taxon>Pseudomonadati</taxon>
        <taxon>Pseudomonadota</taxon>
        <taxon>Alphaproteobacteria</taxon>
        <taxon>Hyphomicrobiales</taxon>
        <taxon>Methylobacteriaceae</taxon>
        <taxon>Methylobacterium</taxon>
    </lineage>
</organism>
<dbReference type="STRING" id="582672.SAMN05216360_12357"/>
<evidence type="ECO:0000313" key="7">
    <source>
        <dbReference type="EMBL" id="SDO46068.1"/>
    </source>
</evidence>
<dbReference type="OrthoDB" id="9759295at2"/>
<dbReference type="InterPro" id="IPR051539">
    <property type="entry name" value="T4SS-coupling_protein"/>
</dbReference>
<keyword evidence="3" id="KW-1003">Cell membrane</keyword>
<keyword evidence="4" id="KW-0812">Transmembrane</keyword>
<dbReference type="AlphaFoldDB" id="A0A1H0JQQ2"/>
<comment type="similarity">
    <text evidence="2">Belongs to the VirD4/TraG family.</text>
</comment>
<dbReference type="PANTHER" id="PTHR37937:SF1">
    <property type="entry name" value="CONJUGATIVE TRANSFER: DNA TRANSPORT"/>
    <property type="match status" value="1"/>
</dbReference>
<name>A0A1H0JQQ2_9HYPH</name>
<gene>
    <name evidence="7" type="ORF">SAMN05216360_12357</name>
</gene>
<sequence length="564" mass="60778">MSGLRFSAAVLTCIAGLVLGFPAAFLARHGFDPSTWPAVQDTAITWFQPNGRTAIEKTSHALVQVVVMPLKLLLGQSSSFVDGGTSEGFAIVVATVLLTTVIAFSRSLEPLRHASKRFGDADWAKPRALTRMRTGLELGLDPTTRQPVRVEVEGNLITIAPPRRGKTSGLVLPNLAIPDPTAWSGPAVVVDPKGDAYRAAARRRTALGRRVRCLDPLGMAGGGDRWNPLLHRGTSDILYLQSMAQALMPPADHTSEGGAYFRDRASVVIVAALRMAIRDGHHDTIAAAALVRDPERLMQALEREQDAVAADVRAILTGDERNRSNILSTAAQAFSWALDPVMQAVAQNHTFDLADLCAGETDLFIVLPADDRRTIIAPYVRWLLADLFGAVRAERVAERLLVIVDEAFVLGAFDSILSGAGELPGYGVSLWTFWQSEAQLTRTYGQDGAAILKNTAEVIQYFNVSRDDVEGCRRLSDALGTYTGVDETETRDPKTGQITTSRSAVAAPLVPATGIAALTRNNAIVFLNMPRYTTDPLKLAKTRAFDDPRFAGLLDPVPPVGPTG</sequence>
<dbReference type="SUPFAM" id="SSF52540">
    <property type="entry name" value="P-loop containing nucleoside triphosphate hydrolases"/>
    <property type="match status" value="1"/>
</dbReference>
<evidence type="ECO:0000256" key="5">
    <source>
        <dbReference type="ARBA" id="ARBA00022989"/>
    </source>
</evidence>
<keyword evidence="6" id="KW-0472">Membrane</keyword>
<reference evidence="8" key="1">
    <citation type="submission" date="2016-10" db="EMBL/GenBank/DDBJ databases">
        <authorList>
            <person name="Varghese N."/>
            <person name="Submissions S."/>
        </authorList>
    </citation>
    <scope>NUCLEOTIDE SEQUENCE [LARGE SCALE GENOMIC DNA]</scope>
    <source>
        <strain evidence="8">BL47</strain>
    </source>
</reference>
<evidence type="ECO:0000313" key="8">
    <source>
        <dbReference type="Proteomes" id="UP000198704"/>
    </source>
</evidence>
<keyword evidence="8" id="KW-1185">Reference proteome</keyword>
<dbReference type="Pfam" id="PF02534">
    <property type="entry name" value="T4SS-DNA_transf"/>
    <property type="match status" value="1"/>
</dbReference>
<dbReference type="Proteomes" id="UP000198704">
    <property type="component" value="Unassembled WGS sequence"/>
</dbReference>
<proteinExistence type="inferred from homology"/>
<dbReference type="Gene3D" id="3.40.50.300">
    <property type="entry name" value="P-loop containing nucleotide triphosphate hydrolases"/>
    <property type="match status" value="1"/>
</dbReference>
<evidence type="ECO:0000256" key="2">
    <source>
        <dbReference type="ARBA" id="ARBA00008806"/>
    </source>
</evidence>
<evidence type="ECO:0000256" key="4">
    <source>
        <dbReference type="ARBA" id="ARBA00022692"/>
    </source>
</evidence>
<accession>A0A1H0JQQ2</accession>
<comment type="subcellular location">
    <subcellularLocation>
        <location evidence="1">Cell membrane</location>
        <topology evidence="1">Multi-pass membrane protein</topology>
    </subcellularLocation>
</comment>
<dbReference type="CDD" id="cd01127">
    <property type="entry name" value="TrwB_TraG_TraD_VirD4"/>
    <property type="match status" value="1"/>
</dbReference>
<dbReference type="EMBL" id="FNHS01000023">
    <property type="protein sequence ID" value="SDO46068.1"/>
    <property type="molecule type" value="Genomic_DNA"/>
</dbReference>
<keyword evidence="5" id="KW-1133">Transmembrane helix</keyword>
<dbReference type="RefSeq" id="WP_091721897.1">
    <property type="nucleotide sequence ID" value="NZ_FNHS01000023.1"/>
</dbReference>
<dbReference type="PANTHER" id="PTHR37937">
    <property type="entry name" value="CONJUGATIVE TRANSFER: DNA TRANSPORT"/>
    <property type="match status" value="1"/>
</dbReference>
<dbReference type="InterPro" id="IPR027417">
    <property type="entry name" value="P-loop_NTPase"/>
</dbReference>
<dbReference type="InterPro" id="IPR003688">
    <property type="entry name" value="TraG/VirD4"/>
</dbReference>
<evidence type="ECO:0000256" key="6">
    <source>
        <dbReference type="ARBA" id="ARBA00023136"/>
    </source>
</evidence>